<keyword evidence="1" id="KW-0732">Signal</keyword>
<gene>
    <name evidence="3" type="ORF">ACFFLM_12590</name>
</gene>
<proteinExistence type="predicted"/>
<dbReference type="PANTHER" id="PTHR36194">
    <property type="entry name" value="S-LAYER-LIKE PROTEIN"/>
    <property type="match status" value="1"/>
</dbReference>
<evidence type="ECO:0000259" key="2">
    <source>
        <dbReference type="Pfam" id="PF14326"/>
    </source>
</evidence>
<dbReference type="EMBL" id="JBHLYR010000038">
    <property type="protein sequence ID" value="MFB9992806.1"/>
    <property type="molecule type" value="Genomic_DNA"/>
</dbReference>
<evidence type="ECO:0000313" key="4">
    <source>
        <dbReference type="Proteomes" id="UP001589733"/>
    </source>
</evidence>
<evidence type="ECO:0000256" key="1">
    <source>
        <dbReference type="SAM" id="SignalP"/>
    </source>
</evidence>
<name>A0ABV6AZ78_9DEIO</name>
<evidence type="ECO:0000313" key="3">
    <source>
        <dbReference type="EMBL" id="MFB9992806.1"/>
    </source>
</evidence>
<feature type="chain" id="PRO_5046201335" evidence="1">
    <location>
        <begin position="28"/>
        <end position="304"/>
    </location>
</feature>
<sequence length="304" mass="32423">MKNKLTLTAGVTLSALLAAATLGNVQAAPQISAQSIIVNPVPTTVNVRVWTDRDTSGTQTPNYYPGENIRLYASVSQDSYVYLFNVDPQGQVDLILPNGYAGGANFLKANAVKVFPSNGDAFTFTIAAPYGLNKVLAVASKTALNIDQIAKVRAGQNSFAPVSPTAQGPERLAQALSIVVNPVPQNSWDSATAFYNVAQGSVAPVRPVPVQPVQPAPVRPVPVQPAPVQPGYSVGVARSSFTSNRSLTDVNNEYVNRLRGEGFTLVSSRLTGNHIRSEFKSSRGTASLEVKQRGNRFDVTITRR</sequence>
<reference evidence="3 4" key="1">
    <citation type="submission" date="2024-09" db="EMBL/GenBank/DDBJ databases">
        <authorList>
            <person name="Sun Q."/>
            <person name="Mori K."/>
        </authorList>
    </citation>
    <scope>NUCLEOTIDE SEQUENCE [LARGE SCALE GENOMIC DNA]</scope>
    <source>
        <strain evidence="3 4">JCM 13503</strain>
    </source>
</reference>
<comment type="caution">
    <text evidence="3">The sequence shown here is derived from an EMBL/GenBank/DDBJ whole genome shotgun (WGS) entry which is preliminary data.</text>
</comment>
<dbReference type="InterPro" id="IPR025493">
    <property type="entry name" value="DUF4384"/>
</dbReference>
<protein>
    <submittedName>
        <fullName evidence="3">DUF4384 domain-containing protein</fullName>
    </submittedName>
</protein>
<organism evidence="3 4">
    <name type="scientific">Deinococcus oregonensis</name>
    <dbReference type="NCBI Taxonomy" id="1805970"/>
    <lineage>
        <taxon>Bacteria</taxon>
        <taxon>Thermotogati</taxon>
        <taxon>Deinococcota</taxon>
        <taxon>Deinococci</taxon>
        <taxon>Deinococcales</taxon>
        <taxon>Deinococcaceae</taxon>
        <taxon>Deinococcus</taxon>
    </lineage>
</organism>
<dbReference type="Proteomes" id="UP001589733">
    <property type="component" value="Unassembled WGS sequence"/>
</dbReference>
<keyword evidence="4" id="KW-1185">Reference proteome</keyword>
<accession>A0ABV6AZ78</accession>
<dbReference type="RefSeq" id="WP_380010388.1">
    <property type="nucleotide sequence ID" value="NZ_JBHLYR010000038.1"/>
</dbReference>
<dbReference type="Pfam" id="PF14326">
    <property type="entry name" value="DUF4384"/>
    <property type="match status" value="1"/>
</dbReference>
<feature type="signal peptide" evidence="1">
    <location>
        <begin position="1"/>
        <end position="27"/>
    </location>
</feature>
<feature type="domain" description="DUF4384" evidence="2">
    <location>
        <begin position="63"/>
        <end position="142"/>
    </location>
</feature>
<dbReference type="PANTHER" id="PTHR36194:SF1">
    <property type="entry name" value="S-LAYER-LIKE PROTEIN"/>
    <property type="match status" value="1"/>
</dbReference>